<name>A0A7R8WQX7_9CRUS</name>
<organism evidence="1">
    <name type="scientific">Cyprideis torosa</name>
    <dbReference type="NCBI Taxonomy" id="163714"/>
    <lineage>
        <taxon>Eukaryota</taxon>
        <taxon>Metazoa</taxon>
        <taxon>Ecdysozoa</taxon>
        <taxon>Arthropoda</taxon>
        <taxon>Crustacea</taxon>
        <taxon>Oligostraca</taxon>
        <taxon>Ostracoda</taxon>
        <taxon>Podocopa</taxon>
        <taxon>Podocopida</taxon>
        <taxon>Cytherocopina</taxon>
        <taxon>Cytheroidea</taxon>
        <taxon>Cytherideidae</taxon>
        <taxon>Cyprideis</taxon>
    </lineage>
</organism>
<gene>
    <name evidence="1" type="ORF">CTOB1V02_LOCUS14293</name>
</gene>
<reference evidence="1" key="1">
    <citation type="submission" date="2020-11" db="EMBL/GenBank/DDBJ databases">
        <authorList>
            <person name="Tran Van P."/>
        </authorList>
    </citation>
    <scope>NUCLEOTIDE SEQUENCE</scope>
</reference>
<dbReference type="AlphaFoldDB" id="A0A7R8WQX7"/>
<dbReference type="EMBL" id="OB679348">
    <property type="protein sequence ID" value="CAD7236478.1"/>
    <property type="molecule type" value="Genomic_DNA"/>
</dbReference>
<sequence>MYCGGLPDAVEQTKTDSSAFVSNWEDLEGDDDNSDPHTSIKTLLEGIIEEVTRESINGEVQYLPHHAVVKNSATTPIRPVFDASCKNYKGVDLNSCLQKGPNSIELIPSLLMKFRMKKFP</sequence>
<evidence type="ECO:0000313" key="1">
    <source>
        <dbReference type="EMBL" id="CAD7236478.1"/>
    </source>
</evidence>
<proteinExistence type="predicted"/>
<protein>
    <submittedName>
        <fullName evidence="1">Uncharacterized protein</fullName>
    </submittedName>
</protein>
<dbReference type="OrthoDB" id="6381828at2759"/>
<accession>A0A7R8WQX7</accession>